<proteinExistence type="predicted"/>
<dbReference type="AlphaFoldDB" id="A0A8C5EUQ2"/>
<evidence type="ECO:0000256" key="5">
    <source>
        <dbReference type="ARBA" id="ARBA00022786"/>
    </source>
</evidence>
<keyword evidence="3" id="KW-0677">Repeat</keyword>
<dbReference type="Pfam" id="PF22191">
    <property type="entry name" value="IBR_1"/>
    <property type="match status" value="1"/>
</dbReference>
<dbReference type="Proteomes" id="UP000694680">
    <property type="component" value="Chromosome 18"/>
</dbReference>
<keyword evidence="6" id="KW-0862">Zinc</keyword>
<evidence type="ECO:0000256" key="4">
    <source>
        <dbReference type="ARBA" id="ARBA00022771"/>
    </source>
</evidence>
<sequence length="278" mass="32006">MAAKISEVLRRSIMREKKYDPLDQTMKFVDRKNELDPMDSDEDEDSLRAEMSCGHAVSPESLAHWCRSQLDEGNYEFRCPALVEGTKQCNKVWTYQEVRRLADLSPEEMQHFEVTMARLTVQQYSENQPCPQCKTIVTRMDLSNLCVQCPICTADKGQVYLFCWQCMKPWKGRAPRSKRCNNKGCVNKDLELLRTCKLVSLPQVQGADSCPSIRACPTCGLRVEHNQEYCKNLHCPRCKISFCFICLKLKSECKGTPYKMCPDGVAPRQTAIPKWKRK</sequence>
<reference evidence="8" key="2">
    <citation type="submission" date="2025-08" db="UniProtKB">
        <authorList>
            <consortium name="Ensembl"/>
        </authorList>
    </citation>
    <scope>IDENTIFICATION</scope>
</reference>
<dbReference type="Ensembl" id="ENSGWIT00000029400.1">
    <property type="protein sequence ID" value="ENSGWIP00000026915.1"/>
    <property type="gene ID" value="ENSGWIG00000014113.1"/>
</dbReference>
<accession>A0A8C5EUQ2</accession>
<dbReference type="PROSITE" id="PS51873">
    <property type="entry name" value="TRIAD"/>
    <property type="match status" value="1"/>
</dbReference>
<evidence type="ECO:0000256" key="3">
    <source>
        <dbReference type="ARBA" id="ARBA00022737"/>
    </source>
</evidence>
<organism evidence="8 9">
    <name type="scientific">Gouania willdenowi</name>
    <name type="common">Blunt-snouted clingfish</name>
    <name type="synonym">Lepadogaster willdenowi</name>
    <dbReference type="NCBI Taxonomy" id="441366"/>
    <lineage>
        <taxon>Eukaryota</taxon>
        <taxon>Metazoa</taxon>
        <taxon>Chordata</taxon>
        <taxon>Craniata</taxon>
        <taxon>Vertebrata</taxon>
        <taxon>Euteleostomi</taxon>
        <taxon>Actinopterygii</taxon>
        <taxon>Neopterygii</taxon>
        <taxon>Teleostei</taxon>
        <taxon>Neoteleostei</taxon>
        <taxon>Acanthomorphata</taxon>
        <taxon>Ovalentaria</taxon>
        <taxon>Blenniimorphae</taxon>
        <taxon>Blenniiformes</taxon>
        <taxon>Gobiesocoidei</taxon>
        <taxon>Gobiesocidae</taxon>
        <taxon>Gobiesocinae</taxon>
        <taxon>Gouania</taxon>
    </lineage>
</organism>
<dbReference type="GeneID" id="114480452"/>
<keyword evidence="4" id="KW-0863">Zinc-finger</keyword>
<keyword evidence="5" id="KW-0833">Ubl conjugation pathway</keyword>
<evidence type="ECO:0000256" key="6">
    <source>
        <dbReference type="ARBA" id="ARBA00022833"/>
    </source>
</evidence>
<keyword evidence="2" id="KW-0479">Metal-binding</keyword>
<reference evidence="8" key="1">
    <citation type="submission" date="2020-06" db="EMBL/GenBank/DDBJ databases">
        <authorList>
            <consortium name="Wellcome Sanger Institute Data Sharing"/>
        </authorList>
    </citation>
    <scope>NUCLEOTIDE SEQUENCE [LARGE SCALE GENOMIC DNA]</scope>
</reference>
<dbReference type="RefSeq" id="XP_028330387.1">
    <property type="nucleotide sequence ID" value="XM_028474586.1"/>
</dbReference>
<dbReference type="GO" id="GO:0008270">
    <property type="term" value="F:zinc ion binding"/>
    <property type="evidence" value="ECO:0007669"/>
    <property type="project" value="UniProtKB-KW"/>
</dbReference>
<gene>
    <name evidence="8" type="primary">LOC114480452</name>
</gene>
<dbReference type="GO" id="GO:0016740">
    <property type="term" value="F:transferase activity"/>
    <property type="evidence" value="ECO:0007669"/>
    <property type="project" value="UniProtKB-KW"/>
</dbReference>
<keyword evidence="9" id="KW-1185">Reference proteome</keyword>
<evidence type="ECO:0000256" key="1">
    <source>
        <dbReference type="ARBA" id="ARBA00022679"/>
    </source>
</evidence>
<evidence type="ECO:0000313" key="9">
    <source>
        <dbReference type="Proteomes" id="UP000694680"/>
    </source>
</evidence>
<dbReference type="InterPro" id="IPR044066">
    <property type="entry name" value="TRIAD_supradom"/>
</dbReference>
<evidence type="ECO:0000256" key="2">
    <source>
        <dbReference type="ARBA" id="ARBA00022723"/>
    </source>
</evidence>
<dbReference type="RefSeq" id="XP_028330386.1">
    <property type="nucleotide sequence ID" value="XM_028474585.1"/>
</dbReference>
<evidence type="ECO:0000313" key="8">
    <source>
        <dbReference type="Ensembl" id="ENSGWIP00000026915.1"/>
    </source>
</evidence>
<name>A0A8C5EUQ2_GOUWI</name>
<evidence type="ECO:0000259" key="7">
    <source>
        <dbReference type="PROSITE" id="PS51873"/>
    </source>
</evidence>
<dbReference type="OrthoDB" id="419317at2759"/>
<feature type="domain" description="RING-type" evidence="7">
    <location>
        <begin position="32"/>
        <end position="264"/>
    </location>
</feature>
<keyword evidence="1" id="KW-0808">Transferase</keyword>
<dbReference type="SUPFAM" id="SSF57850">
    <property type="entry name" value="RING/U-box"/>
    <property type="match status" value="1"/>
</dbReference>
<protein>
    <submittedName>
        <fullName evidence="8">Probable E3 ubiquitin-protein ligase RNF217</fullName>
    </submittedName>
</protein>
<reference evidence="8" key="3">
    <citation type="submission" date="2025-09" db="UniProtKB">
        <authorList>
            <consortium name="Ensembl"/>
        </authorList>
    </citation>
    <scope>IDENTIFICATION</scope>
</reference>